<dbReference type="PANTHER" id="PTHR23339">
    <property type="entry name" value="TYROSINE SPECIFIC PROTEIN PHOSPHATASE AND DUAL SPECIFICITY PROTEIN PHOSPHATASE"/>
    <property type="match status" value="1"/>
</dbReference>
<dbReference type="InterPro" id="IPR000387">
    <property type="entry name" value="Tyr_Pase_dom"/>
</dbReference>
<dbReference type="PROSITE" id="PS50056">
    <property type="entry name" value="TYR_PHOSPHATASE_2"/>
    <property type="match status" value="1"/>
</dbReference>
<dbReference type="SUPFAM" id="SSF52799">
    <property type="entry name" value="(Phosphotyrosine protein) phosphatases II"/>
    <property type="match status" value="1"/>
</dbReference>
<dbReference type="Pfam" id="PF22785">
    <property type="entry name" value="Tc-R-P"/>
    <property type="match status" value="1"/>
</dbReference>
<dbReference type="InterPro" id="IPR016130">
    <property type="entry name" value="Tyr_Pase_AS"/>
</dbReference>
<reference evidence="2 3" key="1">
    <citation type="submission" date="2018-03" db="EMBL/GenBank/DDBJ databases">
        <title>Whole genome sequencing of Histamine producing bacteria.</title>
        <authorList>
            <person name="Butler K."/>
        </authorList>
    </citation>
    <scope>NUCLEOTIDE SEQUENCE [LARGE SCALE GENOMIC DNA]</scope>
    <source>
        <strain evidence="2 3">DSM 16190</strain>
    </source>
</reference>
<dbReference type="RefSeq" id="WP_107281326.1">
    <property type="nucleotide sequence ID" value="NZ_PYMC01000001.1"/>
</dbReference>
<name>A0A2T3N3Z8_9GAMM</name>
<dbReference type="AlphaFoldDB" id="A0A2T3N3Z8"/>
<evidence type="ECO:0000313" key="2">
    <source>
        <dbReference type="EMBL" id="PSW07173.1"/>
    </source>
</evidence>
<dbReference type="FunFam" id="3.90.190.10:FF:000157">
    <property type="entry name" value="Protein-tyrosine phosphatase"/>
    <property type="match status" value="1"/>
</dbReference>
<dbReference type="Proteomes" id="UP000240904">
    <property type="component" value="Unassembled WGS sequence"/>
</dbReference>
<dbReference type="Gene3D" id="3.90.190.10">
    <property type="entry name" value="Protein tyrosine phosphatase superfamily"/>
    <property type="match status" value="1"/>
</dbReference>
<dbReference type="InterPro" id="IPR050561">
    <property type="entry name" value="PTP"/>
</dbReference>
<sequence length="166" mass="17901">MSNTHPFWPLALNNGAQLLLTPCPGTKEADLHDSLVQLKAAGAIAVLTGLQPSDLPSDGLQKLTQECEALGLKWYHLPIEDDCAPGEEFNANWPEVSQAAQNMLDNGDSLAIHCMGGSGRTGLIAAHLMLERGMDLEAIISQIQALRPGAFTREAHIDYIQAFESK</sequence>
<evidence type="ECO:0000313" key="3">
    <source>
        <dbReference type="Proteomes" id="UP000240904"/>
    </source>
</evidence>
<accession>A0A2T3N3Z8</accession>
<gene>
    <name evidence="2" type="ORF">C9I89_00105</name>
</gene>
<organism evidence="2 3">
    <name type="scientific">Photobacterium lipolyticum</name>
    <dbReference type="NCBI Taxonomy" id="266810"/>
    <lineage>
        <taxon>Bacteria</taxon>
        <taxon>Pseudomonadati</taxon>
        <taxon>Pseudomonadota</taxon>
        <taxon>Gammaproteobacteria</taxon>
        <taxon>Vibrionales</taxon>
        <taxon>Vibrionaceae</taxon>
        <taxon>Photobacterium</taxon>
    </lineage>
</organism>
<feature type="domain" description="Tyrosine specific protein phosphatases" evidence="1">
    <location>
        <begin position="91"/>
        <end position="158"/>
    </location>
</feature>
<dbReference type="PROSITE" id="PS00383">
    <property type="entry name" value="TYR_PHOSPHATASE_1"/>
    <property type="match status" value="1"/>
</dbReference>
<dbReference type="EMBL" id="PYMC01000001">
    <property type="protein sequence ID" value="PSW07173.1"/>
    <property type="molecule type" value="Genomic_DNA"/>
</dbReference>
<evidence type="ECO:0000259" key="1">
    <source>
        <dbReference type="PROSITE" id="PS50056"/>
    </source>
</evidence>
<comment type="caution">
    <text evidence="2">The sequence shown here is derived from an EMBL/GenBank/DDBJ whole genome shotgun (WGS) entry which is preliminary data.</text>
</comment>
<proteinExistence type="predicted"/>
<protein>
    <submittedName>
        <fullName evidence="2">Phosphatase</fullName>
    </submittedName>
</protein>
<dbReference type="InterPro" id="IPR029021">
    <property type="entry name" value="Prot-tyrosine_phosphatase-like"/>
</dbReference>
<keyword evidence="3" id="KW-1185">Reference proteome</keyword>
<dbReference type="OrthoDB" id="9806482at2"/>